<dbReference type="Proteomes" id="UP000233220">
    <property type="component" value="Unplaced"/>
</dbReference>
<evidence type="ECO:0000313" key="2">
    <source>
        <dbReference type="Proteomes" id="UP000233220"/>
    </source>
</evidence>
<sequence length="107" mass="11864">MMRMRTPQYSTSNTGKTCFPACWHPVESWSAAAWGVKDLEALWHVRGVETKTNIMYKTLAPSAPAPSWVLGVCPECHQQARFHVTTAELLLPPFGCPFKVSPTSTPC</sequence>
<reference evidence="1" key="2">
    <citation type="submission" date="2025-09" db="UniProtKB">
        <authorList>
            <consortium name="Ensembl"/>
        </authorList>
    </citation>
    <scope>IDENTIFICATION</scope>
</reference>
<accession>A0A2K6RY38</accession>
<protein>
    <submittedName>
        <fullName evidence="1">Uncharacterized protein</fullName>
    </submittedName>
</protein>
<name>A0A2K6RY38_SAIBB</name>
<dbReference type="OMA" id="AYWHPVE"/>
<dbReference type="AlphaFoldDB" id="A0A2K6RY38"/>
<proteinExistence type="predicted"/>
<dbReference type="Ensembl" id="ENSSBOT00000000143.1">
    <property type="protein sequence ID" value="ENSSBOP00000000049.1"/>
    <property type="gene ID" value="ENSSBOG00000000134.1"/>
</dbReference>
<evidence type="ECO:0000313" key="1">
    <source>
        <dbReference type="Ensembl" id="ENSSBOP00000000049.1"/>
    </source>
</evidence>
<organism evidence="1 2">
    <name type="scientific">Saimiri boliviensis boliviensis</name>
    <name type="common">Bolivian squirrel monkey</name>
    <dbReference type="NCBI Taxonomy" id="39432"/>
    <lineage>
        <taxon>Eukaryota</taxon>
        <taxon>Metazoa</taxon>
        <taxon>Chordata</taxon>
        <taxon>Craniata</taxon>
        <taxon>Vertebrata</taxon>
        <taxon>Euteleostomi</taxon>
        <taxon>Mammalia</taxon>
        <taxon>Eutheria</taxon>
        <taxon>Euarchontoglires</taxon>
        <taxon>Primates</taxon>
        <taxon>Haplorrhini</taxon>
        <taxon>Platyrrhini</taxon>
        <taxon>Cebidae</taxon>
        <taxon>Saimiriinae</taxon>
        <taxon>Saimiri</taxon>
    </lineage>
</organism>
<keyword evidence="2" id="KW-1185">Reference proteome</keyword>
<reference evidence="1" key="1">
    <citation type="submission" date="2025-08" db="UniProtKB">
        <authorList>
            <consortium name="Ensembl"/>
        </authorList>
    </citation>
    <scope>IDENTIFICATION</scope>
</reference>
<dbReference type="GeneTree" id="ENSGT00910000147386"/>